<dbReference type="EMBL" id="JABEZW010223696">
    <property type="protein sequence ID" value="MBA0786596.1"/>
    <property type="molecule type" value="Genomic_DNA"/>
</dbReference>
<dbReference type="InterPro" id="IPR056647">
    <property type="entry name" value="DUF7745"/>
</dbReference>
<dbReference type="Proteomes" id="UP000593568">
    <property type="component" value="Unassembled WGS sequence"/>
</dbReference>
<evidence type="ECO:0000313" key="3">
    <source>
        <dbReference type="Proteomes" id="UP000593568"/>
    </source>
</evidence>
<comment type="caution">
    <text evidence="2">The sequence shown here is derived from an EMBL/GenBank/DDBJ whole genome shotgun (WGS) entry which is preliminary data.</text>
</comment>
<dbReference type="Pfam" id="PF24924">
    <property type="entry name" value="DUF7745"/>
    <property type="match status" value="2"/>
</dbReference>
<reference evidence="2 3" key="1">
    <citation type="journal article" date="2019" name="Genome Biol. Evol.">
        <title>Insights into the evolution of the New World diploid cottons (Gossypium, subgenus Houzingenia) based on genome sequencing.</title>
        <authorList>
            <person name="Grover C.E."/>
            <person name="Arick M.A. 2nd"/>
            <person name="Thrash A."/>
            <person name="Conover J.L."/>
            <person name="Sanders W.S."/>
            <person name="Peterson D.G."/>
            <person name="Frelichowski J.E."/>
            <person name="Scheffler J.A."/>
            <person name="Scheffler B.E."/>
            <person name="Wendel J.F."/>
        </authorList>
    </citation>
    <scope>NUCLEOTIDE SEQUENCE [LARGE SCALE GENOMIC DNA]</scope>
    <source>
        <strain evidence="2">8</strain>
        <tissue evidence="2">Leaf</tissue>
    </source>
</reference>
<dbReference type="PANTHER" id="PTHR48200">
    <property type="entry name" value="PROTEIN, PUTATIVE-RELATED"/>
    <property type="match status" value="1"/>
</dbReference>
<evidence type="ECO:0000313" key="2">
    <source>
        <dbReference type="EMBL" id="MBA0786596.1"/>
    </source>
</evidence>
<keyword evidence="3" id="KW-1185">Reference proteome</keyword>
<accession>A0A7J9FMQ3</accession>
<protein>
    <recommendedName>
        <fullName evidence="1">DUF7745 domain-containing protein</fullName>
    </recommendedName>
</protein>
<gene>
    <name evidence="2" type="ORF">Gotri_025897</name>
</gene>
<evidence type="ECO:0000259" key="1">
    <source>
        <dbReference type="Pfam" id="PF24924"/>
    </source>
</evidence>
<dbReference type="PANTHER" id="PTHR48200:SF1">
    <property type="entry name" value="AMINOTRANSFERASE-LIKE PLANT MOBILE DOMAIN-CONTAINING PROTEIN"/>
    <property type="match status" value="1"/>
</dbReference>
<proteinExistence type="predicted"/>
<dbReference type="AlphaFoldDB" id="A0A7J9FMQ3"/>
<feature type="domain" description="DUF7745" evidence="1">
    <location>
        <begin position="124"/>
        <end position="259"/>
    </location>
</feature>
<feature type="domain" description="DUF7745" evidence="1">
    <location>
        <begin position="54"/>
        <end position="121"/>
    </location>
</feature>
<organism evidence="2 3">
    <name type="scientific">Gossypium trilobum</name>
    <dbReference type="NCBI Taxonomy" id="34281"/>
    <lineage>
        <taxon>Eukaryota</taxon>
        <taxon>Viridiplantae</taxon>
        <taxon>Streptophyta</taxon>
        <taxon>Embryophyta</taxon>
        <taxon>Tracheophyta</taxon>
        <taxon>Spermatophyta</taxon>
        <taxon>Magnoliopsida</taxon>
        <taxon>eudicotyledons</taxon>
        <taxon>Gunneridae</taxon>
        <taxon>Pentapetalae</taxon>
        <taxon>rosids</taxon>
        <taxon>malvids</taxon>
        <taxon>Malvales</taxon>
        <taxon>Malvaceae</taxon>
        <taxon>Malvoideae</taxon>
        <taxon>Gossypium</taxon>
    </lineage>
</organism>
<sequence>MENKFLDKVEDNFIVHIWSEKTQLEKGDSLAEGYTSELWDYTRISVMQNSLQELKEIWDQWSDKTKQLFYYNYGDLPYLFDIKVDEQLFQALAQYWNPAYSCFIFGKVDLVPTMENLQDLILAHPDMKKKVDMFALSIYGLMIFPGALEYVDEAVSDLFDRLGKGVAPVPTILSETFRSLNAFLSENYSPLKEIVATLRKDDISEENWIALLRNLQEEDIEWRASWLIPDKILYRCGSFGWVPLLGIWRAIGYASLLVEAEILRKGKNKDEEDFDSLKMDYKKLRLSMRTAGLGKTSE</sequence>
<name>A0A7J9FMQ3_9ROSI</name>